<feature type="domain" description="PucR C-terminal helix-turn-helix" evidence="1">
    <location>
        <begin position="350"/>
        <end position="407"/>
    </location>
</feature>
<reference evidence="2" key="1">
    <citation type="submission" date="2021-04" db="EMBL/GenBank/DDBJ databases">
        <title>Sequencing of actinobacteria type strains.</title>
        <authorList>
            <person name="Nguyen G.-S."/>
            <person name="Wentzel A."/>
        </authorList>
    </citation>
    <scope>NUCLEOTIDE SEQUENCE</scope>
    <source>
        <strain evidence="2">DSM 42095</strain>
    </source>
</reference>
<keyword evidence="3" id="KW-1185">Reference proteome</keyword>
<dbReference type="PANTHER" id="PTHR33744:SF1">
    <property type="entry name" value="DNA-BINDING TRANSCRIPTIONAL ACTIVATOR ADER"/>
    <property type="match status" value="1"/>
</dbReference>
<protein>
    <submittedName>
        <fullName evidence="2">Helix-turn-helix domain-containing protein</fullName>
    </submittedName>
</protein>
<comment type="caution">
    <text evidence="2">The sequence shown here is derived from an EMBL/GenBank/DDBJ whole genome shotgun (WGS) entry which is preliminary data.</text>
</comment>
<dbReference type="EMBL" id="JAGSMN010000889">
    <property type="protein sequence ID" value="MBR7677309.1"/>
    <property type="molecule type" value="Genomic_DNA"/>
</dbReference>
<proteinExistence type="predicted"/>
<sequence length="409" mass="42032">PALAAACDRLGLPLFEVPRATPFTAVARAVWQAMADLRHHALRRLSEAQRTLAAAAARQHPVPAVLRQLAQHLDGWAALFGPEGTELASAGAPPGEAARAELASLTALLRPGPSSAAGAHGELRLSVYGLGGRGRLALGICVPHRDGTDDAVAGVAVVLLSLLTEPRVAATDARRSAALVRLLLGAPAREAAALLGDGGGDGGDGGDGDGDGEWTVVRGRARAGAAVGEGPGDDPFALSALAAGLGTHLLDVTGGELRALVPPSPGGPVPVEPQPHWTLGVSAPVTADELARGDAEAARALRRALAQRSPLVRQGTETPGGVGVASLVPPEERAAYARARLAPLDGAPALVETLRMWLSLHGSWDRTAVALSVHRNTVRQRIARAGELLGTDLGEADARMELWFALTWR</sequence>
<accession>A0A8T4IYU6</accession>
<dbReference type="PANTHER" id="PTHR33744">
    <property type="entry name" value="CARBOHYDRATE DIACID REGULATOR"/>
    <property type="match status" value="1"/>
</dbReference>
<dbReference type="InterPro" id="IPR025736">
    <property type="entry name" value="PucR_C-HTH_dom"/>
</dbReference>
<dbReference type="Pfam" id="PF13556">
    <property type="entry name" value="HTH_30"/>
    <property type="match status" value="1"/>
</dbReference>
<evidence type="ECO:0000313" key="3">
    <source>
        <dbReference type="Proteomes" id="UP000675554"/>
    </source>
</evidence>
<name>A0A8T4IYU6_9ACTN</name>
<feature type="non-terminal residue" evidence="2">
    <location>
        <position position="1"/>
    </location>
</feature>
<evidence type="ECO:0000259" key="1">
    <source>
        <dbReference type="Pfam" id="PF13556"/>
    </source>
</evidence>
<dbReference type="Gene3D" id="1.10.10.2840">
    <property type="entry name" value="PucR C-terminal helix-turn-helix domain"/>
    <property type="match status" value="1"/>
</dbReference>
<gene>
    <name evidence="2" type="ORF">KDA82_30830</name>
</gene>
<evidence type="ECO:0000313" key="2">
    <source>
        <dbReference type="EMBL" id="MBR7677309.1"/>
    </source>
</evidence>
<dbReference type="Proteomes" id="UP000675554">
    <property type="component" value="Unassembled WGS sequence"/>
</dbReference>
<dbReference type="InterPro" id="IPR042070">
    <property type="entry name" value="PucR_C-HTH_sf"/>
</dbReference>
<organism evidence="2 3">
    <name type="scientific">Streptomyces daliensis</name>
    <dbReference type="NCBI Taxonomy" id="299421"/>
    <lineage>
        <taxon>Bacteria</taxon>
        <taxon>Bacillati</taxon>
        <taxon>Actinomycetota</taxon>
        <taxon>Actinomycetes</taxon>
        <taxon>Kitasatosporales</taxon>
        <taxon>Streptomycetaceae</taxon>
        <taxon>Streptomyces</taxon>
    </lineage>
</organism>
<dbReference type="InterPro" id="IPR051448">
    <property type="entry name" value="CdaR-like_regulators"/>
</dbReference>
<dbReference type="AlphaFoldDB" id="A0A8T4IYU6"/>